<dbReference type="EMBL" id="VBUI01000004">
    <property type="protein sequence ID" value="TLF52892.1"/>
    <property type="molecule type" value="Genomic_DNA"/>
</dbReference>
<evidence type="ECO:0000256" key="7">
    <source>
        <dbReference type="SAM" id="Phobius"/>
    </source>
</evidence>
<feature type="transmembrane region" description="Helical" evidence="7">
    <location>
        <begin position="192"/>
        <end position="217"/>
    </location>
</feature>
<dbReference type="InterPro" id="IPR000620">
    <property type="entry name" value="EamA_dom"/>
</dbReference>
<protein>
    <submittedName>
        <fullName evidence="9">EamA family transporter</fullName>
    </submittedName>
</protein>
<feature type="transmembrane region" description="Helical" evidence="7">
    <location>
        <begin position="69"/>
        <end position="88"/>
    </location>
</feature>
<dbReference type="Gene3D" id="1.10.3730.20">
    <property type="match status" value="1"/>
</dbReference>
<feature type="transmembrane region" description="Helical" evidence="7">
    <location>
        <begin position="38"/>
        <end position="57"/>
    </location>
</feature>
<evidence type="ECO:0000256" key="3">
    <source>
        <dbReference type="ARBA" id="ARBA00022692"/>
    </source>
</evidence>
<accession>A0A5R8MLA9</accession>
<evidence type="ECO:0000313" key="9">
    <source>
        <dbReference type="EMBL" id="TLF52892.1"/>
    </source>
</evidence>
<keyword evidence="10" id="KW-1185">Reference proteome</keyword>
<dbReference type="GO" id="GO:0016020">
    <property type="term" value="C:membrane"/>
    <property type="evidence" value="ECO:0007669"/>
    <property type="project" value="UniProtKB-SubCell"/>
</dbReference>
<dbReference type="InterPro" id="IPR050638">
    <property type="entry name" value="AA-Vitamin_Transporters"/>
</dbReference>
<evidence type="ECO:0000256" key="2">
    <source>
        <dbReference type="ARBA" id="ARBA00007362"/>
    </source>
</evidence>
<gene>
    <name evidence="9" type="ORF">FEI13_03275</name>
</gene>
<comment type="similarity">
    <text evidence="2">Belongs to the EamA transporter family.</text>
</comment>
<name>A0A5R8MLA9_9GAMM</name>
<evidence type="ECO:0000256" key="6">
    <source>
        <dbReference type="SAM" id="MobiDB-lite"/>
    </source>
</evidence>
<dbReference type="SUPFAM" id="SSF103481">
    <property type="entry name" value="Multidrug resistance efflux transporter EmrE"/>
    <property type="match status" value="2"/>
</dbReference>
<sequence length="330" mass="33997">MNSTANERLLGVAAVLIAAILWGTTGTAATFAPDVSAIAIGAVAMGGGGLMQALLSARRIHRHAGLLRDQWRCLFLGAVAVAIYPLAFYASMRLAGVTMGTVVSIGSAPLLSALIEYRLDGLRLTRRWAIGAGLGLAGVLLLCLAEGSGHVPTGTGSGVVPGVLLGLLAGLSYALYSWTARRLMQGGIAPRAAMGATFGLGGLMLMPVLFITGAPLLASWGNASVGLYMALVPMLLGYLCFGHGLSRIPASTATTITLFEPVVAAVLAVAIVGERLTTMGWAGIVLILACLICISAPFKASTRETTCSIPSSDVAPRSEHDVRKTRVSLR</sequence>
<dbReference type="PANTHER" id="PTHR32322">
    <property type="entry name" value="INNER MEMBRANE TRANSPORTER"/>
    <property type="match status" value="1"/>
</dbReference>
<dbReference type="InterPro" id="IPR037185">
    <property type="entry name" value="EmrE-like"/>
</dbReference>
<organism evidence="9 10">
    <name type="scientific">Halomonas urmiana</name>
    <dbReference type="NCBI Taxonomy" id="490901"/>
    <lineage>
        <taxon>Bacteria</taxon>
        <taxon>Pseudomonadati</taxon>
        <taxon>Pseudomonadota</taxon>
        <taxon>Gammaproteobacteria</taxon>
        <taxon>Oceanospirillales</taxon>
        <taxon>Halomonadaceae</taxon>
        <taxon>Halomonas</taxon>
    </lineage>
</organism>
<feature type="transmembrane region" description="Helical" evidence="7">
    <location>
        <begin position="223"/>
        <end position="241"/>
    </location>
</feature>
<feature type="transmembrane region" description="Helical" evidence="7">
    <location>
        <begin position="94"/>
        <end position="115"/>
    </location>
</feature>
<keyword evidence="5 7" id="KW-0472">Membrane</keyword>
<feature type="transmembrane region" description="Helical" evidence="7">
    <location>
        <begin position="127"/>
        <end position="147"/>
    </location>
</feature>
<feature type="domain" description="EamA" evidence="8">
    <location>
        <begin position="10"/>
        <end position="142"/>
    </location>
</feature>
<comment type="subcellular location">
    <subcellularLocation>
        <location evidence="1">Membrane</location>
        <topology evidence="1">Multi-pass membrane protein</topology>
    </subcellularLocation>
</comment>
<dbReference type="AlphaFoldDB" id="A0A5R8MLA9"/>
<keyword evidence="4 7" id="KW-1133">Transmembrane helix</keyword>
<feature type="transmembrane region" description="Helical" evidence="7">
    <location>
        <begin position="279"/>
        <end position="298"/>
    </location>
</feature>
<evidence type="ECO:0000256" key="4">
    <source>
        <dbReference type="ARBA" id="ARBA00022989"/>
    </source>
</evidence>
<keyword evidence="3 7" id="KW-0812">Transmembrane</keyword>
<evidence type="ECO:0000259" key="8">
    <source>
        <dbReference type="Pfam" id="PF00892"/>
    </source>
</evidence>
<feature type="transmembrane region" description="Helical" evidence="7">
    <location>
        <begin position="253"/>
        <end position="273"/>
    </location>
</feature>
<comment type="caution">
    <text evidence="9">The sequence shown here is derived from an EMBL/GenBank/DDBJ whole genome shotgun (WGS) entry which is preliminary data.</text>
</comment>
<feature type="domain" description="EamA" evidence="8">
    <location>
        <begin position="161"/>
        <end position="295"/>
    </location>
</feature>
<dbReference type="Pfam" id="PF00892">
    <property type="entry name" value="EamA"/>
    <property type="match status" value="2"/>
</dbReference>
<proteinExistence type="inferred from homology"/>
<dbReference type="PANTHER" id="PTHR32322:SF2">
    <property type="entry name" value="EAMA DOMAIN-CONTAINING PROTEIN"/>
    <property type="match status" value="1"/>
</dbReference>
<dbReference type="Proteomes" id="UP000306973">
    <property type="component" value="Unassembled WGS sequence"/>
</dbReference>
<dbReference type="OrthoDB" id="9787117at2"/>
<feature type="region of interest" description="Disordered" evidence="6">
    <location>
        <begin position="309"/>
        <end position="330"/>
    </location>
</feature>
<evidence type="ECO:0000256" key="1">
    <source>
        <dbReference type="ARBA" id="ARBA00004141"/>
    </source>
</evidence>
<feature type="transmembrane region" description="Helical" evidence="7">
    <location>
        <begin position="159"/>
        <end position="180"/>
    </location>
</feature>
<evidence type="ECO:0000256" key="5">
    <source>
        <dbReference type="ARBA" id="ARBA00023136"/>
    </source>
</evidence>
<reference evidence="9 10" key="1">
    <citation type="journal article" date="2007" name="Int. J. Syst. Evol. Microbiol.">
        <title>Halomonas saccharevitans sp. nov., Halomonas arcis sp. nov. and Halomonas subterranea sp. nov., halophilic bacteria isolated from hypersaline environments of China.</title>
        <authorList>
            <person name="Xu X.W."/>
            <person name="Wu Y.H."/>
            <person name="Zhou Z."/>
            <person name="Wang C.S."/>
            <person name="Zhou Y.G."/>
            <person name="Zhang H.B."/>
            <person name="Wang Y."/>
            <person name="Wu M."/>
        </authorList>
    </citation>
    <scope>NUCLEOTIDE SEQUENCE [LARGE SCALE GENOMIC DNA]</scope>
    <source>
        <strain evidence="9 10">TBZ3</strain>
    </source>
</reference>
<evidence type="ECO:0000313" key="10">
    <source>
        <dbReference type="Proteomes" id="UP000306973"/>
    </source>
</evidence>